<dbReference type="PROSITE" id="PS51257">
    <property type="entry name" value="PROKAR_LIPOPROTEIN"/>
    <property type="match status" value="1"/>
</dbReference>
<feature type="chain" id="PRO_5017833655" description="Lipoprotein" evidence="1">
    <location>
        <begin position="31"/>
        <end position="272"/>
    </location>
</feature>
<proteinExistence type="predicted"/>
<keyword evidence="1" id="KW-0732">Signal</keyword>
<evidence type="ECO:0008006" key="4">
    <source>
        <dbReference type="Google" id="ProtNLM"/>
    </source>
</evidence>
<dbReference type="Proteomes" id="UP000256486">
    <property type="component" value="Unassembled WGS sequence"/>
</dbReference>
<gene>
    <name evidence="2" type="ORF">B7R54_05470</name>
</gene>
<name>A0A3E0VIP8_9MICO</name>
<feature type="signal peptide" evidence="1">
    <location>
        <begin position="1"/>
        <end position="30"/>
    </location>
</feature>
<sequence length="272" mass="28922">MRFPSLRRRLVACSIAALCAVALTSCVSQSKEDATSIAGWVSTQPHVLAATADVVTSDPVFTDYLLGVEVTVDPAISDPDLTALYDSTRARVQAAGWSLSNVVFDLGSGRTVANASTVLLAVFEQVREDPRFLTVTGLRGAGCSADFCVTLDQSDPIALQQIVDEVMTLADESGGVQPASEFAASNADGRFVVRSTPAARTDRAVTLWRQIAQQATVNRALAYSLPGRRSEPSTQYLFIDVSTASEKDRTEALAEAQHDVDVKVTVNRAPGG</sequence>
<dbReference type="EMBL" id="NBWZ01000001">
    <property type="protein sequence ID" value="RFA08737.1"/>
    <property type="molecule type" value="Genomic_DNA"/>
</dbReference>
<keyword evidence="3" id="KW-1185">Reference proteome</keyword>
<reference evidence="2 3" key="1">
    <citation type="submission" date="2017-04" db="EMBL/GenBank/DDBJ databases">
        <title>Comparative genome analysis of Subtercola boreus.</title>
        <authorList>
            <person name="Cho Y.-J."/>
            <person name="Cho A."/>
            <person name="Kim O.-S."/>
            <person name="Lee J.-I."/>
        </authorList>
    </citation>
    <scope>NUCLEOTIDE SEQUENCE [LARGE SCALE GENOMIC DNA]</scope>
    <source>
        <strain evidence="2 3">K300</strain>
    </source>
</reference>
<evidence type="ECO:0000256" key="1">
    <source>
        <dbReference type="SAM" id="SignalP"/>
    </source>
</evidence>
<evidence type="ECO:0000313" key="3">
    <source>
        <dbReference type="Proteomes" id="UP000256486"/>
    </source>
</evidence>
<evidence type="ECO:0000313" key="2">
    <source>
        <dbReference type="EMBL" id="RFA08737.1"/>
    </source>
</evidence>
<accession>A0A3E0VIP8</accession>
<organism evidence="2 3">
    <name type="scientific">Subtercola boreus</name>
    <dbReference type="NCBI Taxonomy" id="120213"/>
    <lineage>
        <taxon>Bacteria</taxon>
        <taxon>Bacillati</taxon>
        <taxon>Actinomycetota</taxon>
        <taxon>Actinomycetes</taxon>
        <taxon>Micrococcales</taxon>
        <taxon>Microbacteriaceae</taxon>
        <taxon>Subtercola</taxon>
    </lineage>
</organism>
<protein>
    <recommendedName>
        <fullName evidence="4">Lipoprotein</fullName>
    </recommendedName>
</protein>
<dbReference type="AlphaFoldDB" id="A0A3E0VIP8"/>
<comment type="caution">
    <text evidence="2">The sequence shown here is derived from an EMBL/GenBank/DDBJ whole genome shotgun (WGS) entry which is preliminary data.</text>
</comment>
<dbReference type="RefSeq" id="WP_116414143.1">
    <property type="nucleotide sequence ID" value="NZ_NBWZ01000001.1"/>
</dbReference>